<dbReference type="WBParaSite" id="BXY_1562000.1">
    <property type="protein sequence ID" value="BXY_1562000.1"/>
    <property type="gene ID" value="BXY_1562000"/>
</dbReference>
<evidence type="ECO:0000313" key="2">
    <source>
        <dbReference type="WBParaSite" id="BXY_1562000.1"/>
    </source>
</evidence>
<dbReference type="AlphaFoldDB" id="A0A1I7SRF6"/>
<accession>A0A1I7SRF6</accession>
<evidence type="ECO:0000313" key="1">
    <source>
        <dbReference type="Proteomes" id="UP000095284"/>
    </source>
</evidence>
<dbReference type="Proteomes" id="UP000095284">
    <property type="component" value="Unplaced"/>
</dbReference>
<protein>
    <submittedName>
        <fullName evidence="2">Protein CUSTOS</fullName>
    </submittedName>
</protein>
<proteinExistence type="predicted"/>
<name>A0A1I7SRF6_BURXY</name>
<reference evidence="2" key="1">
    <citation type="submission" date="2016-11" db="UniProtKB">
        <authorList>
            <consortium name="WormBaseParasite"/>
        </authorList>
    </citation>
    <scope>IDENTIFICATION</scope>
</reference>
<organism evidence="1 2">
    <name type="scientific">Bursaphelenchus xylophilus</name>
    <name type="common">Pinewood nematode worm</name>
    <name type="synonym">Aphelenchoides xylophilus</name>
    <dbReference type="NCBI Taxonomy" id="6326"/>
    <lineage>
        <taxon>Eukaryota</taxon>
        <taxon>Metazoa</taxon>
        <taxon>Ecdysozoa</taxon>
        <taxon>Nematoda</taxon>
        <taxon>Chromadorea</taxon>
        <taxon>Rhabditida</taxon>
        <taxon>Tylenchina</taxon>
        <taxon>Tylenchomorpha</taxon>
        <taxon>Aphelenchoidea</taxon>
        <taxon>Aphelenchoididae</taxon>
        <taxon>Bursaphelenchus</taxon>
    </lineage>
</organism>
<sequence length="317" mass="35105">MKQAQSQSPYNGHSLGQHERTDAAVTHSQLFYVQFIQNELSRKLIPNSLRKKRTVVGGMGEDSARSEVTTAVANASSDNVLSDCDELQSVFSNLSVSDLNSELHTTSVSTACSDQPRTADDFAHDLDGELVRTLTEDAAIEMRKKKLKIKFAAERTVCITKKRDRPEDFGKCGYRQTPNPWRRHGAVKTLHQVGGWCSKNKKDRNTAFVKPGSHPPKAPNHPHISLHHDPDALEAKLFCFVISRQQDGTQCANSIADQIAGKCENLEINDVKKSVKTQKKTLEITDAPAIFVKDTSMSSLSIGTKRPRKGKINKKLG</sequence>